<organism evidence="9 10">
    <name type="scientific">Candidatus Gemmiger excrementigallinarum</name>
    <dbReference type="NCBI Taxonomy" id="2838609"/>
    <lineage>
        <taxon>Bacteria</taxon>
        <taxon>Bacillati</taxon>
        <taxon>Bacillota</taxon>
        <taxon>Clostridia</taxon>
        <taxon>Eubacteriales</taxon>
        <taxon>Gemmiger</taxon>
    </lineage>
</organism>
<evidence type="ECO:0000256" key="4">
    <source>
        <dbReference type="ARBA" id="ARBA00022692"/>
    </source>
</evidence>
<dbReference type="InterPro" id="IPR004299">
    <property type="entry name" value="MBOAT_fam"/>
</dbReference>
<feature type="transmembrane region" description="Helical" evidence="8">
    <location>
        <begin position="459"/>
        <end position="478"/>
    </location>
</feature>
<evidence type="ECO:0000256" key="7">
    <source>
        <dbReference type="PIRNR" id="PIRNR016636"/>
    </source>
</evidence>
<feature type="transmembrane region" description="Helical" evidence="8">
    <location>
        <begin position="207"/>
        <end position="225"/>
    </location>
</feature>
<feature type="transmembrane region" description="Helical" evidence="8">
    <location>
        <begin position="71"/>
        <end position="89"/>
    </location>
</feature>
<dbReference type="Pfam" id="PF03062">
    <property type="entry name" value="MBOAT"/>
    <property type="match status" value="1"/>
</dbReference>
<protein>
    <recommendedName>
        <fullName evidence="11">MBOAT family protein</fullName>
    </recommendedName>
</protein>
<evidence type="ECO:0000313" key="9">
    <source>
        <dbReference type="EMBL" id="HIZ41805.1"/>
    </source>
</evidence>
<keyword evidence="7" id="KW-0808">Transferase</keyword>
<feature type="transmembrane region" description="Helical" evidence="8">
    <location>
        <begin position="414"/>
        <end position="438"/>
    </location>
</feature>
<comment type="similarity">
    <text evidence="2 7">Belongs to the membrane-bound acyltransferase family.</text>
</comment>
<dbReference type="Proteomes" id="UP000824048">
    <property type="component" value="Unassembled WGS sequence"/>
</dbReference>
<sequence>MSLQSFGFFGFLLVVAAVYLHLPRRWQSPFLLAASWIFYAMAMPSMLPVTIAIAVFTYLCGRALAGRHKTAALRVGVVGLLAILAFFKYNGAFAGLAGWQAVAMPLGISFYSFAAIAYLIDAARGDCEAETSFLDCALFLNFFATVTQGPICRAGDLLPQLKAEHRFDAARTVSALRLMALGLFKLVAVSDVLGVLVDEVFPNYHNYGGPMLLLGAVAYTFQLYFNFSGYSEVARAVGLFLGLKLPENFKTPFFATNFSGFWSRWHISFSSWLQDYLFMPLAWADLSGVTRGRLQRLPAEVCVFTVFFVSGFWHGNTLPFVVWGLLQACYRLGEELLHRRFGKPKKKAPARVVRAKRVVVFALWTVSMVFFRVGSAPAGSMTVGDAFGYLAGWFRGWAPARFAGELYSAVYTAFYANTIMVVAYYAFLLAVLALAFYLDTRRAFTYKNKPSEVALAGEKHRWVVYYLLVICLLAGYIMQSGGFGNAGFGMYAGF</sequence>
<evidence type="ECO:0000256" key="5">
    <source>
        <dbReference type="ARBA" id="ARBA00022989"/>
    </source>
</evidence>
<dbReference type="AlphaFoldDB" id="A0A9D2EQR7"/>
<keyword evidence="6 7" id="KW-0472">Membrane</keyword>
<keyword evidence="7" id="KW-0012">Acyltransferase</keyword>
<feature type="transmembrane region" description="Helical" evidence="8">
    <location>
        <begin position="358"/>
        <end position="375"/>
    </location>
</feature>
<gene>
    <name evidence="9" type="ORF">H9811_04480</name>
</gene>
<dbReference type="InterPro" id="IPR024194">
    <property type="entry name" value="Ac/AlaTfrase_AlgI/DltB"/>
</dbReference>
<name>A0A9D2EQR7_9FIRM</name>
<evidence type="ECO:0008006" key="11">
    <source>
        <dbReference type="Google" id="ProtNLM"/>
    </source>
</evidence>
<evidence type="ECO:0000256" key="8">
    <source>
        <dbReference type="SAM" id="Phobius"/>
    </source>
</evidence>
<dbReference type="PIRSF" id="PIRSF016636">
    <property type="entry name" value="AlgI_DltB"/>
    <property type="match status" value="1"/>
</dbReference>
<keyword evidence="4 8" id="KW-0812">Transmembrane</keyword>
<dbReference type="GO" id="GO:0016746">
    <property type="term" value="F:acyltransferase activity"/>
    <property type="evidence" value="ECO:0007669"/>
    <property type="project" value="UniProtKB-KW"/>
</dbReference>
<evidence type="ECO:0000256" key="6">
    <source>
        <dbReference type="ARBA" id="ARBA00023136"/>
    </source>
</evidence>
<proteinExistence type="inferred from homology"/>
<comment type="caution">
    <text evidence="9">The sequence shown here is derived from an EMBL/GenBank/DDBJ whole genome shotgun (WGS) entry which is preliminary data.</text>
</comment>
<dbReference type="EMBL" id="DXBP01000029">
    <property type="protein sequence ID" value="HIZ41805.1"/>
    <property type="molecule type" value="Genomic_DNA"/>
</dbReference>
<accession>A0A9D2EQR7</accession>
<evidence type="ECO:0000313" key="10">
    <source>
        <dbReference type="Proteomes" id="UP000824048"/>
    </source>
</evidence>
<evidence type="ECO:0000256" key="2">
    <source>
        <dbReference type="ARBA" id="ARBA00010323"/>
    </source>
</evidence>
<feature type="transmembrane region" description="Helical" evidence="8">
    <location>
        <begin position="101"/>
        <end position="120"/>
    </location>
</feature>
<feature type="transmembrane region" description="Helical" evidence="8">
    <location>
        <begin position="175"/>
        <end position="195"/>
    </location>
</feature>
<dbReference type="InterPro" id="IPR051085">
    <property type="entry name" value="MB_O-acyltransferase"/>
</dbReference>
<reference evidence="9" key="2">
    <citation type="submission" date="2021-04" db="EMBL/GenBank/DDBJ databases">
        <authorList>
            <person name="Gilroy R."/>
        </authorList>
    </citation>
    <scope>NUCLEOTIDE SEQUENCE</scope>
    <source>
        <strain evidence="9">ChiSxjej1B13-11774</strain>
    </source>
</reference>
<dbReference type="GO" id="GO:0042121">
    <property type="term" value="P:alginic acid biosynthetic process"/>
    <property type="evidence" value="ECO:0007669"/>
    <property type="project" value="InterPro"/>
</dbReference>
<dbReference type="PANTHER" id="PTHR13285:SF18">
    <property type="entry name" value="PROTEIN-CYSTEINE N-PALMITOYLTRANSFERASE RASP"/>
    <property type="match status" value="1"/>
</dbReference>
<evidence type="ECO:0000256" key="1">
    <source>
        <dbReference type="ARBA" id="ARBA00004651"/>
    </source>
</evidence>
<keyword evidence="3 7" id="KW-1003">Cell membrane</keyword>
<evidence type="ECO:0000256" key="3">
    <source>
        <dbReference type="ARBA" id="ARBA00022475"/>
    </source>
</evidence>
<feature type="transmembrane region" description="Helical" evidence="8">
    <location>
        <begin position="33"/>
        <end position="59"/>
    </location>
</feature>
<dbReference type="InterPro" id="IPR028362">
    <property type="entry name" value="AlgI"/>
</dbReference>
<keyword evidence="5 8" id="KW-1133">Transmembrane helix</keyword>
<dbReference type="PANTHER" id="PTHR13285">
    <property type="entry name" value="ACYLTRANSFERASE"/>
    <property type="match status" value="1"/>
</dbReference>
<dbReference type="GO" id="GO:0005886">
    <property type="term" value="C:plasma membrane"/>
    <property type="evidence" value="ECO:0007669"/>
    <property type="project" value="UniProtKB-SubCell"/>
</dbReference>
<reference evidence="9" key="1">
    <citation type="journal article" date="2021" name="PeerJ">
        <title>Extensive microbial diversity within the chicken gut microbiome revealed by metagenomics and culture.</title>
        <authorList>
            <person name="Gilroy R."/>
            <person name="Ravi A."/>
            <person name="Getino M."/>
            <person name="Pursley I."/>
            <person name="Horton D.L."/>
            <person name="Alikhan N.F."/>
            <person name="Baker D."/>
            <person name="Gharbi K."/>
            <person name="Hall N."/>
            <person name="Watson M."/>
            <person name="Adriaenssens E.M."/>
            <person name="Foster-Nyarko E."/>
            <person name="Jarju S."/>
            <person name="Secka A."/>
            <person name="Antonio M."/>
            <person name="Oren A."/>
            <person name="Chaudhuri R.R."/>
            <person name="La Ragione R."/>
            <person name="Hildebrand F."/>
            <person name="Pallen M.J."/>
        </authorList>
    </citation>
    <scope>NUCLEOTIDE SEQUENCE</scope>
    <source>
        <strain evidence="9">ChiSxjej1B13-11774</strain>
    </source>
</reference>
<comment type="subcellular location">
    <subcellularLocation>
        <location evidence="1">Cell membrane</location>
        <topology evidence="1">Multi-pass membrane protein</topology>
    </subcellularLocation>
</comment>
<dbReference type="PIRSF" id="PIRSF500217">
    <property type="entry name" value="AlgI"/>
    <property type="match status" value="1"/>
</dbReference>